<organism evidence="1 2">
    <name type="scientific">Marimonas arenosa</name>
    <dbReference type="NCBI Taxonomy" id="1795305"/>
    <lineage>
        <taxon>Bacteria</taxon>
        <taxon>Pseudomonadati</taxon>
        <taxon>Pseudomonadota</taxon>
        <taxon>Alphaproteobacteria</taxon>
        <taxon>Rhodobacterales</taxon>
        <taxon>Paracoccaceae</taxon>
        <taxon>Marimonas</taxon>
    </lineage>
</organism>
<comment type="caution">
    <text evidence="1">The sequence shown here is derived from an EMBL/GenBank/DDBJ whole genome shotgun (WGS) entry which is preliminary data.</text>
</comment>
<name>A0AAE4B619_9RHOB</name>
<dbReference type="AlphaFoldDB" id="A0AAE4B619"/>
<gene>
    <name evidence="1" type="ORF">NO357_08340</name>
</gene>
<accession>A0AAE4B619</accession>
<reference evidence="1" key="1">
    <citation type="submission" date="2022-07" db="EMBL/GenBank/DDBJ databases">
        <authorList>
            <person name="Otstavnykh N."/>
            <person name="Isaeva M."/>
            <person name="Bystritskaya E."/>
        </authorList>
    </citation>
    <scope>NUCLEOTIDE SEQUENCE</scope>
    <source>
        <strain evidence="1">KCTC 52189</strain>
    </source>
</reference>
<protein>
    <submittedName>
        <fullName evidence="1">Uncharacterized protein</fullName>
    </submittedName>
</protein>
<dbReference type="Proteomes" id="UP001226762">
    <property type="component" value="Unassembled WGS sequence"/>
</dbReference>
<sequence>MFGYKSDSRREPKRVVDAASLMVLPRQGERPERGLAKQVLSDPCAPIPAAAREGERGVARVVSDDPIDVISLDLEADQVIFAEHGALLFCPSGGDLVQMAMRGAVQHCPYQMLPVTCTIALVNGPDAGAACESCLKARRACARDLSVDYSMVA</sequence>
<dbReference type="EMBL" id="JANHAX010000002">
    <property type="protein sequence ID" value="MDQ2089901.1"/>
    <property type="molecule type" value="Genomic_DNA"/>
</dbReference>
<evidence type="ECO:0000313" key="1">
    <source>
        <dbReference type="EMBL" id="MDQ2089901.1"/>
    </source>
</evidence>
<evidence type="ECO:0000313" key="2">
    <source>
        <dbReference type="Proteomes" id="UP001226762"/>
    </source>
</evidence>
<dbReference type="RefSeq" id="WP_306735170.1">
    <property type="nucleotide sequence ID" value="NZ_JANHAX010000002.1"/>
</dbReference>
<proteinExistence type="predicted"/>
<keyword evidence="2" id="KW-1185">Reference proteome</keyword>
<reference evidence="1" key="2">
    <citation type="submission" date="2023-02" db="EMBL/GenBank/DDBJ databases">
        <title>'Rhodoalgimonas zhirmunskyi' gen. nov., isolated from a red alga.</title>
        <authorList>
            <person name="Nedashkovskaya O.I."/>
            <person name="Otstavnykh N.Y."/>
            <person name="Bystritskaya E.P."/>
            <person name="Balabanova L.A."/>
            <person name="Isaeva M.P."/>
        </authorList>
    </citation>
    <scope>NUCLEOTIDE SEQUENCE</scope>
    <source>
        <strain evidence="1">KCTC 52189</strain>
    </source>
</reference>